<dbReference type="PANTHER" id="PTHR36925">
    <property type="entry name" value="COBALT-PRECORRIN-6A REDUCTASE"/>
    <property type="match status" value="1"/>
</dbReference>
<reference evidence="4 5" key="1">
    <citation type="submission" date="2015-09" db="EMBL/GenBank/DDBJ databases">
        <authorList>
            <consortium name="Pathogen Informatics"/>
        </authorList>
    </citation>
    <scope>NUCLEOTIDE SEQUENCE [LARGE SCALE GENOMIC DNA]</scope>
    <source>
        <strain evidence="4 5">2789STDY5834966</strain>
    </source>
</reference>
<keyword evidence="3 4" id="KW-0560">Oxidoreductase</keyword>
<keyword evidence="2" id="KW-0169">Cobalamin biosynthesis</keyword>
<dbReference type="GO" id="GO:0009236">
    <property type="term" value="P:cobalamin biosynthetic process"/>
    <property type="evidence" value="ECO:0007669"/>
    <property type="project" value="UniProtKB-UniPathway"/>
</dbReference>
<evidence type="ECO:0000256" key="1">
    <source>
        <dbReference type="ARBA" id="ARBA00004953"/>
    </source>
</evidence>
<evidence type="ECO:0000256" key="2">
    <source>
        <dbReference type="ARBA" id="ARBA00022573"/>
    </source>
</evidence>
<dbReference type="OrthoDB" id="9780707at2"/>
<dbReference type="RefSeq" id="WP_055182515.1">
    <property type="nucleotide sequence ID" value="NZ_CAKXER010000017.1"/>
</dbReference>
<dbReference type="PROSITE" id="PS51014">
    <property type="entry name" value="COBK_CBIJ"/>
    <property type="match status" value="1"/>
</dbReference>
<evidence type="ECO:0000313" key="4">
    <source>
        <dbReference type="EMBL" id="CUM87498.1"/>
    </source>
</evidence>
<proteinExistence type="predicted"/>
<dbReference type="GO" id="GO:0016994">
    <property type="term" value="F:precorrin-6A reductase activity"/>
    <property type="evidence" value="ECO:0007669"/>
    <property type="project" value="UniProtKB-EC"/>
</dbReference>
<dbReference type="Proteomes" id="UP000095390">
    <property type="component" value="Unassembled WGS sequence"/>
</dbReference>
<sequence length="238" mass="26286">MKYNVLVIAGTTESRQVIEKLLGENPNERILASVATELGKEMLLEYDIDVHVGRLDQDGFLALLKENPCEKIIDASHPFAKIVSETVKKVAESADIPYERYERTNLQYDYEGIVHVKDVQEAITLLNELKGNVFLTTGVNTAAAYMSGVENGAERLFIRVLDNVSSLEGCAKAGYLEGHVFGKMPPFTVEDNVRLIRETEAEVLVSKDSGKTGGVDVKVEACRQTGIKMILIDRPNAL</sequence>
<evidence type="ECO:0000256" key="3">
    <source>
        <dbReference type="ARBA" id="ARBA00023002"/>
    </source>
</evidence>
<dbReference type="PANTHER" id="PTHR36925:SF1">
    <property type="entry name" value="COBALT-PRECORRIN-6A REDUCTASE"/>
    <property type="match status" value="1"/>
</dbReference>
<organism evidence="4 5">
    <name type="scientific">Anaerobutyricum hallii</name>
    <dbReference type="NCBI Taxonomy" id="39488"/>
    <lineage>
        <taxon>Bacteria</taxon>
        <taxon>Bacillati</taxon>
        <taxon>Bacillota</taxon>
        <taxon>Clostridia</taxon>
        <taxon>Lachnospirales</taxon>
        <taxon>Lachnospiraceae</taxon>
        <taxon>Anaerobutyricum</taxon>
    </lineage>
</organism>
<evidence type="ECO:0000313" key="5">
    <source>
        <dbReference type="Proteomes" id="UP000095390"/>
    </source>
</evidence>
<dbReference type="NCBIfam" id="TIGR00715">
    <property type="entry name" value="precor6x_red"/>
    <property type="match status" value="1"/>
</dbReference>
<dbReference type="UniPathway" id="UPA00148"/>
<gene>
    <name evidence="4" type="primary">cobK</name>
    <name evidence="4" type="ORF">ERS852578_00792</name>
</gene>
<protein>
    <submittedName>
        <fullName evidence="4">Precorrin-6A reductase</fullName>
        <ecNumber evidence="4">1.3.1.54</ecNumber>
    </submittedName>
</protein>
<dbReference type="Pfam" id="PF02571">
    <property type="entry name" value="CbiJ"/>
    <property type="match status" value="1"/>
</dbReference>
<dbReference type="InterPro" id="IPR003723">
    <property type="entry name" value="Precorrin-6x_reduct"/>
</dbReference>
<comment type="pathway">
    <text evidence="1">Cofactor biosynthesis; adenosylcobalamin biosynthesis.</text>
</comment>
<dbReference type="AlphaFoldDB" id="A0A173SE16"/>
<accession>A0A173SE16</accession>
<dbReference type="EC" id="1.3.1.54" evidence="4"/>
<name>A0A173SE16_9FIRM</name>
<dbReference type="EMBL" id="CYYC01000007">
    <property type="protein sequence ID" value="CUM87498.1"/>
    <property type="molecule type" value="Genomic_DNA"/>
</dbReference>